<proteinExistence type="predicted"/>
<feature type="transmembrane region" description="Helical" evidence="1">
    <location>
        <begin position="6"/>
        <end position="28"/>
    </location>
</feature>
<reference evidence="2 3" key="1">
    <citation type="submission" date="2023-03" db="EMBL/GenBank/DDBJ databases">
        <title>Bacillus Genome Sequencing.</title>
        <authorList>
            <person name="Dunlap C."/>
        </authorList>
    </citation>
    <scope>NUCLEOTIDE SEQUENCE [LARGE SCALE GENOMIC DNA]</scope>
    <source>
        <strain evidence="2 3">B-23453</strain>
    </source>
</reference>
<name>A0ABU6MMZ5_9BACI</name>
<organism evidence="2 3">
    <name type="scientific">Heyndrickxia acidicola</name>
    <dbReference type="NCBI Taxonomy" id="209389"/>
    <lineage>
        <taxon>Bacteria</taxon>
        <taxon>Bacillati</taxon>
        <taxon>Bacillota</taxon>
        <taxon>Bacilli</taxon>
        <taxon>Bacillales</taxon>
        <taxon>Bacillaceae</taxon>
        <taxon>Heyndrickxia</taxon>
    </lineage>
</organism>
<dbReference type="EMBL" id="JARMAB010000042">
    <property type="protein sequence ID" value="MED1205880.1"/>
    <property type="molecule type" value="Genomic_DNA"/>
</dbReference>
<keyword evidence="1" id="KW-0812">Transmembrane</keyword>
<evidence type="ECO:0000313" key="2">
    <source>
        <dbReference type="EMBL" id="MED1205880.1"/>
    </source>
</evidence>
<accession>A0ABU6MMZ5</accession>
<protein>
    <recommendedName>
        <fullName evidence="4">Photosystem II protein I</fullName>
    </recommendedName>
</protein>
<sequence length="41" mass="4885">MNAFDVVKFGFDTFFQTTTFIFTLLILIKNSPSREDRPNRR</sequence>
<evidence type="ECO:0000256" key="1">
    <source>
        <dbReference type="SAM" id="Phobius"/>
    </source>
</evidence>
<evidence type="ECO:0000313" key="3">
    <source>
        <dbReference type="Proteomes" id="UP001341444"/>
    </source>
</evidence>
<dbReference type="Proteomes" id="UP001341444">
    <property type="component" value="Unassembled WGS sequence"/>
</dbReference>
<evidence type="ECO:0008006" key="4">
    <source>
        <dbReference type="Google" id="ProtNLM"/>
    </source>
</evidence>
<gene>
    <name evidence="2" type="ORF">P4T90_22865</name>
</gene>
<comment type="caution">
    <text evidence="2">The sequence shown here is derived from an EMBL/GenBank/DDBJ whole genome shotgun (WGS) entry which is preliminary data.</text>
</comment>
<keyword evidence="1" id="KW-1133">Transmembrane helix</keyword>
<keyword evidence="1" id="KW-0472">Membrane</keyword>
<dbReference type="RefSeq" id="WP_260525584.1">
    <property type="nucleotide sequence ID" value="NZ_JARMAB010000042.1"/>
</dbReference>
<keyword evidence="3" id="KW-1185">Reference proteome</keyword>